<comment type="caution">
    <text evidence="7">The sequence shown here is derived from an EMBL/GenBank/DDBJ whole genome shotgun (WGS) entry which is preliminary data.</text>
</comment>
<dbReference type="InterPro" id="IPR002549">
    <property type="entry name" value="AI-2E-like"/>
</dbReference>
<feature type="transmembrane region" description="Helical" evidence="6">
    <location>
        <begin position="34"/>
        <end position="50"/>
    </location>
</feature>
<protein>
    <submittedName>
        <fullName evidence="7">AI-2E family transporter</fullName>
    </submittedName>
</protein>
<accession>A0A832GMZ3</accession>
<feature type="transmembrane region" description="Helical" evidence="6">
    <location>
        <begin position="7"/>
        <end position="28"/>
    </location>
</feature>
<feature type="transmembrane region" description="Helical" evidence="6">
    <location>
        <begin position="154"/>
        <end position="177"/>
    </location>
</feature>
<evidence type="ECO:0000256" key="3">
    <source>
        <dbReference type="ARBA" id="ARBA00022692"/>
    </source>
</evidence>
<dbReference type="GO" id="GO:0016020">
    <property type="term" value="C:membrane"/>
    <property type="evidence" value="ECO:0007669"/>
    <property type="project" value="UniProtKB-SubCell"/>
</dbReference>
<organism evidence="7">
    <name type="scientific">Caldimicrobium thiodismutans</name>
    <dbReference type="NCBI Taxonomy" id="1653476"/>
    <lineage>
        <taxon>Bacteria</taxon>
        <taxon>Pseudomonadati</taxon>
        <taxon>Thermodesulfobacteriota</taxon>
        <taxon>Thermodesulfobacteria</taxon>
        <taxon>Thermodesulfobacteriales</taxon>
        <taxon>Thermodesulfobacteriaceae</taxon>
        <taxon>Caldimicrobium</taxon>
    </lineage>
</organism>
<dbReference type="EMBL" id="DSZU01000017">
    <property type="protein sequence ID" value="HGV54619.1"/>
    <property type="molecule type" value="Genomic_DNA"/>
</dbReference>
<dbReference type="AlphaFoldDB" id="A0A832GMZ3"/>
<dbReference type="PANTHER" id="PTHR21716:SF4">
    <property type="entry name" value="TRANSMEMBRANE PROTEIN 245"/>
    <property type="match status" value="1"/>
</dbReference>
<reference evidence="7" key="1">
    <citation type="journal article" date="2020" name="mSystems">
        <title>Genome- and Community-Level Interaction Insights into Carbon Utilization and Element Cycling Functions of Hydrothermarchaeota in Hydrothermal Sediment.</title>
        <authorList>
            <person name="Zhou Z."/>
            <person name="Liu Y."/>
            <person name="Xu W."/>
            <person name="Pan J."/>
            <person name="Luo Z.H."/>
            <person name="Li M."/>
        </authorList>
    </citation>
    <scope>NUCLEOTIDE SEQUENCE [LARGE SCALE GENOMIC DNA]</scope>
    <source>
        <strain evidence="7">SpSt-605</strain>
    </source>
</reference>
<evidence type="ECO:0000256" key="5">
    <source>
        <dbReference type="ARBA" id="ARBA00023136"/>
    </source>
</evidence>
<dbReference type="Pfam" id="PF01594">
    <property type="entry name" value="AI-2E_transport"/>
    <property type="match status" value="1"/>
</dbReference>
<keyword evidence="3 6" id="KW-0812">Transmembrane</keyword>
<evidence type="ECO:0000256" key="6">
    <source>
        <dbReference type="SAM" id="Phobius"/>
    </source>
</evidence>
<evidence type="ECO:0000256" key="2">
    <source>
        <dbReference type="ARBA" id="ARBA00009773"/>
    </source>
</evidence>
<evidence type="ECO:0000256" key="1">
    <source>
        <dbReference type="ARBA" id="ARBA00004141"/>
    </source>
</evidence>
<feature type="transmembrane region" description="Helical" evidence="6">
    <location>
        <begin position="206"/>
        <end position="232"/>
    </location>
</feature>
<keyword evidence="4 6" id="KW-1133">Transmembrane helix</keyword>
<keyword evidence="5 6" id="KW-0472">Membrane</keyword>
<feature type="transmembrane region" description="Helical" evidence="6">
    <location>
        <begin position="310"/>
        <end position="337"/>
    </location>
</feature>
<gene>
    <name evidence="7" type="ORF">ENT73_00835</name>
</gene>
<feature type="transmembrane region" description="Helical" evidence="6">
    <location>
        <begin position="238"/>
        <end position="261"/>
    </location>
</feature>
<feature type="transmembrane region" description="Helical" evidence="6">
    <location>
        <begin position="62"/>
        <end position="84"/>
    </location>
</feature>
<comment type="subcellular location">
    <subcellularLocation>
        <location evidence="1">Membrane</location>
        <topology evidence="1">Multi-pass membrane protein</topology>
    </subcellularLocation>
</comment>
<evidence type="ECO:0000313" key="7">
    <source>
        <dbReference type="EMBL" id="HGV54619.1"/>
    </source>
</evidence>
<evidence type="ECO:0000256" key="4">
    <source>
        <dbReference type="ARBA" id="ARBA00022989"/>
    </source>
</evidence>
<proteinExistence type="inferred from homology"/>
<name>A0A832GMZ3_9BACT</name>
<comment type="similarity">
    <text evidence="2">Belongs to the autoinducer-2 exporter (AI-2E) (TC 2.A.86) family.</text>
</comment>
<dbReference type="PANTHER" id="PTHR21716">
    <property type="entry name" value="TRANSMEMBRANE PROTEIN"/>
    <property type="match status" value="1"/>
</dbReference>
<sequence>MTSKGFSLNIFIILLLSFIILGAFVYILFPFFMVIFWGGLLAFFLNPLYIKIKNLCKGRARLSALITLFIFILFILIPLIYLGFQFYLQVESLASQINEATLVKFLAYLDALKNKFIFSKIYPHLEIYIEQFQKQLPEHISNLTQKFFQLFSSFIAQSFSFILKLVFTLFTLYYFLVDGERAIRIIKDLIPAAEEKKDIILQKMTLIVQGVLYGNLLTALIQGGLSLFIYYVLGISPFVLLAFLTVLASFLPFLGTGLVWIPLTIFLFLSGHYIKALILLLFCALTIAQVDNLLKPLLIGGKTKIHNLLMFFAVLGGISQFGLSGIFLGPIILGLFLSILEIYKSHLLEPLNYKTSANNNHA</sequence>
<feature type="transmembrane region" description="Helical" evidence="6">
    <location>
        <begin position="273"/>
        <end position="290"/>
    </location>
</feature>